<keyword evidence="2" id="KW-0812">Transmembrane</keyword>
<keyword evidence="2" id="KW-0472">Membrane</keyword>
<dbReference type="NCBIfam" id="TIGR03696">
    <property type="entry name" value="Rhs_assc_core"/>
    <property type="match status" value="1"/>
</dbReference>
<keyword evidence="5" id="KW-1185">Reference proteome</keyword>
<protein>
    <recommendedName>
        <fullName evidence="3">Tox-SGS domain-containing protein</fullName>
    </recommendedName>
</protein>
<dbReference type="PANTHER" id="PTHR32305:SF15">
    <property type="entry name" value="PROTEIN RHSA-RELATED"/>
    <property type="match status" value="1"/>
</dbReference>
<dbReference type="InterPro" id="IPR028901">
    <property type="entry name" value="Tox-SGS_dom"/>
</dbReference>
<feature type="transmembrane region" description="Helical" evidence="2">
    <location>
        <begin position="3090"/>
        <end position="3112"/>
    </location>
</feature>
<dbReference type="InterPro" id="IPR022385">
    <property type="entry name" value="Rhs_assc_core"/>
</dbReference>
<gene>
    <name evidence="4" type="ORF">DGAL_LOCUS9555</name>
</gene>
<dbReference type="InterPro" id="IPR028994">
    <property type="entry name" value="Integrin_alpha_N"/>
</dbReference>
<keyword evidence="2" id="KW-1133">Transmembrane helix</keyword>
<evidence type="ECO:0000313" key="5">
    <source>
        <dbReference type="Proteomes" id="UP000789390"/>
    </source>
</evidence>
<proteinExistence type="predicted"/>
<dbReference type="SUPFAM" id="SSF69318">
    <property type="entry name" value="Integrin alpha N-terminal domain"/>
    <property type="match status" value="1"/>
</dbReference>
<sequence length="4237" mass="479420">MTLEFQPVSEIGKLLLGSPFSGQIDDILSVDSKLSDDKSIVRIYVRHGANLVALNVSTSRGNLTSRNNSSEWTLLWNHQIFKDSQRTSYPLRTYPWLVTDTMLDDGSDGIVLRNEDGLGFYRFDPKDINKNKTSTQSGPLQGLTSDTNFRDLYEWNDPDRFVLLIGRFYRNTRIVGVMSRQKKEKESETAVQFYAAAKDRLASRKPHPLFPLQKSKTSTDIIARISGAIDLYKADIKRSGQDSIILRTENQLEMYTFDENFALLQMAKVSLVDGSWTPELNERFFFVDLTGQPYLDVVQFNRHGMFVYQRNNKTISATAIEDYNFVHYHAGFTENYGWISEYNDSIRLVDTNGDGRDDLLFTGPKGLTVLGFDPVALIWKTLLDPSSQIAAPHRFATVVGATRSVTSVSNKESILLTIDENKRLFMGKLLVKKVQPPPPKSSNKKNVTKKAPTAKKTVPPQVKIPSQVKRTTPVLEKPLMRWTEQWAEPVSIPDVVDPISGSVHFPLPIFEPSLSDPVPHRISLSYHSRQSSISNLVGLGWTVSLPENYIMVDYQGSVFLEDATFYLMMDGMSLQLKPLIPEGQQVADGVRLFLEPLQPKWKIEFHQTEQRWTVGTETDIFIFGTTGKETEEAVRWNLNWPLWRGPGDDPKSLKRVPIAWYLLKRQVKATGRSIIYHYEIDSVDYKNSNPVSSWTAAIRLKQISVESATTIIFDYNSKENKEYKLFDHPFDSRNNQSTSLVFPVSLRESHYLTGCDIKTEDYKQKLEFKYETDEKGGRLLTGIEQPIHGELRESIFQFSYHEEDLLVKGRLLKEIRLPRGLKAEFQYDSVPDIDLPDPYPSVAHPVAESPAVDYSHDYAAMVFRQRQLPNKIQVKILNVDSLETFSELSPIPAETPAEGKVSSYVVRSYVDFCVVILESDQMKKRQICLFHHSSEKGVRKWNKDPTCYWFSHDAQIHSTEAGITVINGGSDVVQIFELSHNLSKWIEHRLKLPSGKEVPVIRFEMVGHLIVGYDDRRLFVCHPDGSKRKWQMRIVEEFPGLLSGGSAIVKKFRLPSDPEKMLIDLLKTDLLQLSSNLIAICSLHLSNQQQLLLKIRLFLFDASYNVARRREFTVKGEEILKLRRDVDNGEGTNFKLGYYITNSGSFRLKVVDVSGKLLSDVRKKSRSSPKMADILKEINALKDFQKLFDESFIVTWSVHRTLLTQEGIHAGNGTFIRMTGDDWQLQETKKTGASGKESSKSAQNIIPLGKSYVLEEPVTDDKEVKSETIKILTLYAQDQMKLNQKTGPLLHRLEISPQDRAINRYPLYLAYGTRDNSTKVVLFSEEGLKLGNVQTFPNEQLLSESSSYERLTTLAMKSNQDTSTPEKMKFLSRSLRSMNPNLYKLIKRSAVKRVKLSNTDASLTRLTGYQWNNNAKGNVTVTTIPGNDRKLAGWLQQTWTNDGGPSSGWNRAGSEMFDAEGNLVKNQSKSESKSDDESKTSDSILWDNKKRHIVSDFSPYNISDQMVSYYGFESYEINNSSSPSHWRFFEPNIMKRGFALTGTNFLKLNGDQSLLEGTFHPTNQRGTYLASCWVRPSDGVASTTELDNVTAHLKATVSVEETQEEIVGLLGRIMRKVGDWSYIELLIDFNVVKRLFMESNVTEHHDNRQNRTIPQFTITIKVDARQDGRTAGLDVDHVRFSPLVHDFKATVYDSDNGRPVSVIGSSGSISRTVCYHGREMAIIADVTVSGQQQLEQVATSSYTGRLIPTPKGALPIVSGTPPSRTVFYPENGGLYETFDAYAWRNRWKDSSANSTEAWTVAPGRLWHNHQQAHQLDSVDPSAIFGAESSSAAVRCYYSLISPNSSIIWKLASGQVEIARKSEESSSTLILVQPDAKKSRTTVTNLPNSSEFIMMTEGSRFFIWIDSVLLLDLPVASPSAVYPWSSFAFEAQGNTFVEDCVFMGNPRTEIEYLNEWGEKMQIIHLESDKSVLVSQTLYDALGRSAITTKMTRITKDVRNPSALLGYYFDFISGPIDPASPLSVWQTHHLQGEVDRLNPLDGGVPYSRTEYEANPLNEKRLEGQPGLNYTVNGRYAKKFRTWVSDKEKIDVVENHFPTSKGFRHKMEEMPNGTKKVAVMDSQDNRVALYVYVPGYNHLLSTYEYNSKNQLIKILPPIYHDRADTFMKSGPLWPMTKTEMNGQQLTPDEIYWQKTLGTHMTYDGAGRIIRKTTPDTGTFEYYYNRAGQVRLQVHFSSEESDEIDSVIFFEYDNGERAVSRTGFLEEMPMSREKFQKALADGTLTKAKDYQLIDRTEAEERHYDASLSRGERNATFVTHNFDYNIVEEMRWDGQDRLMESKRIVSDEQFASEVLRTYYSYSNRLRSIQYPSVNGDKNLAIKLEHHYNKLGQLTSLSLDGQPGDIVRFSYHGSGTLANEYILPGSQHGFNRTFNYNSPGFLERVSDPYLTELVSYTDGGYGRGGSGDGIVTRTTFNATWSPNADWRWFQVSDNSKMVLNSSSSSAEVCLKALKRNGYMTNTGRPLKDYYYPLMDKQNKLWMPLICGGRNGQQLAKVLAQKRMPRIYGHRYAYGNHQELVKAKYFTEETEKVAVPFQPDTLAELTALSKQQSRDIWKKLEDAGFILTDQRVSDWLTAVANPGIKPLVKSKELNTRLLAVATNSTHSDVTPYRNLIEQMILNDIGQQRDNVQKLEDFQKIFVQWKGVDDGLLADTDNVRKIAEAVHHNVLGQVKDNSAWLDEKLMQIFHSVQYSKYLTEFIRIVSQHFTYNLGQHPFDVASYEIDANGNHRKFYTGFHRYEFSYGEDKANQIRSVKVEGPGQLDGKEAKKMMLHDTRGNVIQALHKGIERIEYNSASMRTTAVYMKDGKTVRFAYDAHGERIQKRVTAKDGSLIQEIHYVRDTEGKVLFDRRITYSSTNSSILPELKDAASVIVSTAYIYGPRGLLGFIRNGAFHSVWTDHSGSIRLVLKDGQVVAAYDYLPYGQLMRSYGSDPAAEIFYRYTGQEWDEETGLYNYHARLYDPDIGRFYQPDPREQYFSPYKYVGNSPVSLVDPDGEFGLFALAVGAFTLAGAYLGGASANRSWNPRRWNWRSKKTWLGIAGGAFTGAMIPFTAGAVAASIGIAKTVAVAATGAYVSGAAGNNNWNVAKWNWKDPSTYNALFQGAATGLSIVGGVASAHTFANTFGSVGKNFLLSATYLAGGGMAYYKGMSENDGKWAPWKWDWKNPGTYNALMEGVDSGISWLTDLTDLGMGLYKMAKKTPKSLGSILPMLDNFKLKQLKPALASIANGPIGQAATMALSAYLMMSSADEDFQPSGWDSSSLATYESFLNGLSFSKTARNMLKVSTRQPTQFYADNSKYSEQLKPTIEKMRIIIGRAFDDIRKDIFQSSSVNLQGSVKQHKLLEIQKTRPLVLPKDGLGLQFSTHHQQNTKKPAQELSKTPAASHRLVAMEDVKNRIKNRQNEVFTDREIGTSGCRSGLGNRRPKRETIATVCRVPVPDTGKLSQLKEDPVNLLTETAISTFFIKGSIHKDESAAGFELVHADGPGYYLKVSKDPSAVRGYWLNPEDKQNDGKIRIDPMGDIRFIFTSEMQGASIYVKYDKTKSEMEVYHHNRKSPSAIYLNNNPKTTLKIKRTTDRGGDYVNEFGQTIPELAGVKEFFNAKGKVIEPVGGVIIPLDNIYRKDSKGTLQMVKELKGKRMEDLIKENKATKEKENILAKEYDSIITQKDYLGFPFNWPLLISNKQYPRISATLLLYRDDYFKWHVISQKIQYPSDTSTGLAKDQFKIPFLLEGITSLPFPIGSLTYNKTLENVGNPISPTVEIKPSLQDRIKTTADIRDLDMENKNRSRRSALLGKGNTTYPYDCQLKNKDDVKYSNQSDDTYQSVSNMASSASRPSSWIDLLSSFTGRQVLSSMASAALFDSVFEFIKVSHHVPGDRTEKSHSQFKQESTVELTSQLYSGRKDYRDITIGNCYSFSLDVDRVDDTIVHDTIVCYGHQGQTKVFSHSPSYETCPPPIKKIQDTYRDCRPIEWYGQPTVTCRGDETTFIHIPYNTNSAAAYVFGAVDSWLILAHVTPGFYRETVKFVKHVKNVWTSPRRITIPISNEDKESWKKQLALLEQKISENQSHQISWVSPLIGELRQQIGSLCNKNQAETMDDVRAVKTMTERLIALTEDVEEIADLHIEEDDEEEVFYDCIEEFPSADWPVFDEVKNNAESISTRLHHLVFQAKTLFLYNGNKVSTGF</sequence>
<evidence type="ECO:0000256" key="2">
    <source>
        <dbReference type="SAM" id="Phobius"/>
    </source>
</evidence>
<dbReference type="PANTHER" id="PTHR32305">
    <property type="match status" value="1"/>
</dbReference>
<dbReference type="Proteomes" id="UP000789390">
    <property type="component" value="Unassembled WGS sequence"/>
</dbReference>
<dbReference type="Gene3D" id="2.180.10.10">
    <property type="entry name" value="RHS repeat-associated core"/>
    <property type="match status" value="2"/>
</dbReference>
<dbReference type="InterPro" id="IPR050708">
    <property type="entry name" value="T6SS_VgrG/RHS"/>
</dbReference>
<dbReference type="OrthoDB" id="5426877at2759"/>
<feature type="transmembrane region" description="Helical" evidence="2">
    <location>
        <begin position="3051"/>
        <end position="3069"/>
    </location>
</feature>
<organism evidence="4 5">
    <name type="scientific">Daphnia galeata</name>
    <dbReference type="NCBI Taxonomy" id="27404"/>
    <lineage>
        <taxon>Eukaryota</taxon>
        <taxon>Metazoa</taxon>
        <taxon>Ecdysozoa</taxon>
        <taxon>Arthropoda</taxon>
        <taxon>Crustacea</taxon>
        <taxon>Branchiopoda</taxon>
        <taxon>Diplostraca</taxon>
        <taxon>Cladocera</taxon>
        <taxon>Anomopoda</taxon>
        <taxon>Daphniidae</taxon>
        <taxon>Daphnia</taxon>
    </lineage>
</organism>
<accession>A0A8J2RUX2</accession>
<reference evidence="4" key="1">
    <citation type="submission" date="2021-11" db="EMBL/GenBank/DDBJ databases">
        <authorList>
            <person name="Schell T."/>
        </authorList>
    </citation>
    <scope>NUCLEOTIDE SEQUENCE</scope>
    <source>
        <strain evidence="4">M5</strain>
    </source>
</reference>
<comment type="caution">
    <text evidence="4">The sequence shown here is derived from an EMBL/GenBank/DDBJ whole genome shotgun (WGS) entry which is preliminary data.</text>
</comment>
<evidence type="ECO:0000313" key="4">
    <source>
        <dbReference type="EMBL" id="CAH0106400.1"/>
    </source>
</evidence>
<name>A0A8J2RUX2_9CRUS</name>
<feature type="domain" description="Tox-SGS" evidence="3">
    <location>
        <begin position="3965"/>
        <end position="4077"/>
    </location>
</feature>
<evidence type="ECO:0000259" key="3">
    <source>
        <dbReference type="Pfam" id="PF15651"/>
    </source>
</evidence>
<dbReference type="EMBL" id="CAKKLH010000223">
    <property type="protein sequence ID" value="CAH0106400.1"/>
    <property type="molecule type" value="Genomic_DNA"/>
</dbReference>
<feature type="region of interest" description="Disordered" evidence="1">
    <location>
        <begin position="434"/>
        <end position="460"/>
    </location>
</feature>
<feature type="compositionally biased region" description="Low complexity" evidence="1">
    <location>
        <begin position="449"/>
        <end position="460"/>
    </location>
</feature>
<dbReference type="Pfam" id="PF15651">
    <property type="entry name" value="Tox-SGS"/>
    <property type="match status" value="1"/>
</dbReference>
<evidence type="ECO:0000256" key="1">
    <source>
        <dbReference type="SAM" id="MobiDB-lite"/>
    </source>
</evidence>